<proteinExistence type="inferred from homology"/>
<dbReference type="InterPro" id="IPR036396">
    <property type="entry name" value="Cyt_P450_sf"/>
</dbReference>
<keyword evidence="5 8" id="KW-0560">Oxidoreductase</keyword>
<dbReference type="OrthoDB" id="502624at2"/>
<evidence type="ECO:0000256" key="3">
    <source>
        <dbReference type="ARBA" id="ARBA00022617"/>
    </source>
</evidence>
<evidence type="ECO:0000256" key="7">
    <source>
        <dbReference type="ARBA" id="ARBA00023033"/>
    </source>
</evidence>
<dbReference type="FunFam" id="1.10.630.10:FF:000018">
    <property type="entry name" value="Cytochrome P450 monooxygenase"/>
    <property type="match status" value="1"/>
</dbReference>
<dbReference type="InterPro" id="IPR001128">
    <property type="entry name" value="Cyt_P450"/>
</dbReference>
<protein>
    <submittedName>
        <fullName evidence="9">Cytochrome P450</fullName>
    </submittedName>
</protein>
<dbReference type="Gene3D" id="1.10.630.10">
    <property type="entry name" value="Cytochrome P450"/>
    <property type="match status" value="1"/>
</dbReference>
<name>A0A386ZD13_9NOCA</name>
<dbReference type="PRINTS" id="PR00359">
    <property type="entry name" value="BP450"/>
</dbReference>
<keyword evidence="7 8" id="KW-0503">Monooxygenase</keyword>
<keyword evidence="4 8" id="KW-0479">Metal-binding</keyword>
<dbReference type="SUPFAM" id="SSF48264">
    <property type="entry name" value="Cytochrome P450"/>
    <property type="match status" value="1"/>
</dbReference>
<evidence type="ECO:0000256" key="6">
    <source>
        <dbReference type="ARBA" id="ARBA00023004"/>
    </source>
</evidence>
<dbReference type="Pfam" id="PF00067">
    <property type="entry name" value="p450"/>
    <property type="match status" value="1"/>
</dbReference>
<evidence type="ECO:0000313" key="9">
    <source>
        <dbReference type="EMBL" id="AYF75480.1"/>
    </source>
</evidence>
<dbReference type="AlphaFoldDB" id="A0A386ZD13"/>
<dbReference type="PANTHER" id="PTHR46696:SF4">
    <property type="entry name" value="BIOTIN BIOSYNTHESIS CYTOCHROME P450"/>
    <property type="match status" value="1"/>
</dbReference>
<evidence type="ECO:0000256" key="4">
    <source>
        <dbReference type="ARBA" id="ARBA00022723"/>
    </source>
</evidence>
<comment type="similarity">
    <text evidence="2 8">Belongs to the cytochrome P450 family.</text>
</comment>
<keyword evidence="10" id="KW-1185">Reference proteome</keyword>
<dbReference type="PROSITE" id="PS00086">
    <property type="entry name" value="CYTOCHROME_P450"/>
    <property type="match status" value="1"/>
</dbReference>
<dbReference type="KEGG" id="nyu:D7D52_18290"/>
<dbReference type="GO" id="GO:0005506">
    <property type="term" value="F:iron ion binding"/>
    <property type="evidence" value="ECO:0007669"/>
    <property type="project" value="InterPro"/>
</dbReference>
<reference evidence="9 10" key="1">
    <citation type="submission" date="2018-09" db="EMBL/GenBank/DDBJ databases">
        <title>Nocardia yunnanensis sp. nov., an actinomycete isolated from a soil sample.</title>
        <authorList>
            <person name="Zhang J."/>
        </authorList>
    </citation>
    <scope>NUCLEOTIDE SEQUENCE [LARGE SCALE GENOMIC DNA]</scope>
    <source>
        <strain evidence="9 10">CFHS0054</strain>
    </source>
</reference>
<evidence type="ECO:0000256" key="1">
    <source>
        <dbReference type="ARBA" id="ARBA00001971"/>
    </source>
</evidence>
<dbReference type="InterPro" id="IPR017972">
    <property type="entry name" value="Cyt_P450_CS"/>
</dbReference>
<dbReference type="GO" id="GO:0020037">
    <property type="term" value="F:heme binding"/>
    <property type="evidence" value="ECO:0007669"/>
    <property type="project" value="InterPro"/>
</dbReference>
<keyword evidence="3 8" id="KW-0349">Heme</keyword>
<dbReference type="GO" id="GO:0036199">
    <property type="term" value="F:cholest-4-en-3-one 26-monooxygenase activity"/>
    <property type="evidence" value="ECO:0007669"/>
    <property type="project" value="TreeGrafter"/>
</dbReference>
<dbReference type="PANTHER" id="PTHR46696">
    <property type="entry name" value="P450, PUTATIVE (EUROFUNG)-RELATED"/>
    <property type="match status" value="1"/>
</dbReference>
<evidence type="ECO:0000256" key="2">
    <source>
        <dbReference type="ARBA" id="ARBA00010617"/>
    </source>
</evidence>
<sequence>MTSAPPPASRCAMARPMPLPAPVTRACTPILRSRVTSHPLAYDPYHYYIGRLISQARAVRLGRPESFWTTRSLEAALTATTPPSVDGFDPLDPETLQCPYPWHRSLRERAPVHFVASRGMWFVTSRELVAKALADHDTFSSAFGLPQMPVPDSIKAEVEAIQAEGWPPVPTLLTADPPEHHYYRRMLAKAFTPRFVAQLEPEIRAIARELVAALPVGAEVEVVRGFAAPLPLRVIARVLNVPDDRIDDFKRWSDQFTATVGGQLDDAGLLEQARNMVEFQKYFAAELDDRRAHPRADLLSGLVTAHSMDDADEPLSTGAILNIIVQLLIAGNETSTKLLTGILHELAREPKLWDRLRDNPIDYAADLVEEGLRFLSPVQSMFRITKAEATLGEYTIPAGQLVVLVFGSANRDDEAFTHPDDFDPARPNAKAHLAFGAGIHACLGAPLARLESRIALEELAARFGSVRLGAGNDFAYEPSFMLRGLQRLALEFGADGHS</sequence>
<dbReference type="GO" id="GO:0006707">
    <property type="term" value="P:cholesterol catabolic process"/>
    <property type="evidence" value="ECO:0007669"/>
    <property type="project" value="TreeGrafter"/>
</dbReference>
<accession>A0A386ZD13</accession>
<evidence type="ECO:0000256" key="5">
    <source>
        <dbReference type="ARBA" id="ARBA00023002"/>
    </source>
</evidence>
<evidence type="ECO:0000313" key="10">
    <source>
        <dbReference type="Proteomes" id="UP000267164"/>
    </source>
</evidence>
<evidence type="ECO:0000256" key="8">
    <source>
        <dbReference type="RuleBase" id="RU000461"/>
    </source>
</evidence>
<comment type="cofactor">
    <cofactor evidence="1">
        <name>heme</name>
        <dbReference type="ChEBI" id="CHEBI:30413"/>
    </cofactor>
</comment>
<organism evidence="9 10">
    <name type="scientific">Nocardia yunnanensis</name>
    <dbReference type="NCBI Taxonomy" id="2382165"/>
    <lineage>
        <taxon>Bacteria</taxon>
        <taxon>Bacillati</taxon>
        <taxon>Actinomycetota</taxon>
        <taxon>Actinomycetes</taxon>
        <taxon>Mycobacteriales</taxon>
        <taxon>Nocardiaceae</taxon>
        <taxon>Nocardia</taxon>
    </lineage>
</organism>
<dbReference type="Proteomes" id="UP000267164">
    <property type="component" value="Chromosome"/>
</dbReference>
<keyword evidence="6 8" id="KW-0408">Iron</keyword>
<dbReference type="GO" id="GO:0008395">
    <property type="term" value="F:steroid hydroxylase activity"/>
    <property type="evidence" value="ECO:0007669"/>
    <property type="project" value="TreeGrafter"/>
</dbReference>
<dbReference type="InterPro" id="IPR002397">
    <property type="entry name" value="Cyt_P450_B"/>
</dbReference>
<dbReference type="EMBL" id="CP032568">
    <property type="protein sequence ID" value="AYF75480.1"/>
    <property type="molecule type" value="Genomic_DNA"/>
</dbReference>
<gene>
    <name evidence="9" type="ORF">D7D52_18290</name>
</gene>